<feature type="transmembrane region" description="Helical" evidence="1">
    <location>
        <begin position="159"/>
        <end position="177"/>
    </location>
</feature>
<proteinExistence type="predicted"/>
<protein>
    <submittedName>
        <fullName evidence="2">Uncharacterized protein</fullName>
    </submittedName>
</protein>
<organism evidence="2 3">
    <name type="scientific">Ephemerocybe angulata</name>
    <dbReference type="NCBI Taxonomy" id="980116"/>
    <lineage>
        <taxon>Eukaryota</taxon>
        <taxon>Fungi</taxon>
        <taxon>Dikarya</taxon>
        <taxon>Basidiomycota</taxon>
        <taxon>Agaricomycotina</taxon>
        <taxon>Agaricomycetes</taxon>
        <taxon>Agaricomycetidae</taxon>
        <taxon>Agaricales</taxon>
        <taxon>Agaricineae</taxon>
        <taxon>Psathyrellaceae</taxon>
        <taxon>Ephemerocybe</taxon>
    </lineage>
</organism>
<name>A0A8H6H9Y0_9AGAR</name>
<gene>
    <name evidence="2" type="ORF">DFP72DRAFT_1082870</name>
</gene>
<reference evidence="2 3" key="1">
    <citation type="submission" date="2020-07" db="EMBL/GenBank/DDBJ databases">
        <title>Comparative genomics of pyrophilous fungi reveals a link between fire events and developmental genes.</title>
        <authorList>
            <consortium name="DOE Joint Genome Institute"/>
            <person name="Steindorff A.S."/>
            <person name="Carver A."/>
            <person name="Calhoun S."/>
            <person name="Stillman K."/>
            <person name="Liu H."/>
            <person name="Lipzen A."/>
            <person name="Pangilinan J."/>
            <person name="Labutti K."/>
            <person name="Bruns T.D."/>
            <person name="Grigoriev I.V."/>
        </authorList>
    </citation>
    <scope>NUCLEOTIDE SEQUENCE [LARGE SCALE GENOMIC DNA]</scope>
    <source>
        <strain evidence="2 3">CBS 144469</strain>
    </source>
</reference>
<comment type="caution">
    <text evidence="2">The sequence shown here is derived from an EMBL/GenBank/DDBJ whole genome shotgun (WGS) entry which is preliminary data.</text>
</comment>
<accession>A0A8H6H9Y0</accession>
<evidence type="ECO:0000256" key="1">
    <source>
        <dbReference type="SAM" id="Phobius"/>
    </source>
</evidence>
<feature type="transmembrane region" description="Helical" evidence="1">
    <location>
        <begin position="126"/>
        <end position="147"/>
    </location>
</feature>
<sequence length="200" mass="21998">MLRSTTARNRAASCAPNIDSTIGGASGFDDARRAFANMGTRPTFLAKLPLMGPQVLVLVMLTGDAKRFELDARKVGCLTKLEKVDSRRSLVFFSRRSEDWVTINQISQLRVKPRGLAFVPGTFRGLLIVILTAGMSGGLFVLACLAYDRSPIQVMLSPVVRFVFGAIHVCFLVARILHTQLQAFLRKSVTWLEQVNDAGI</sequence>
<keyword evidence="1" id="KW-0812">Transmembrane</keyword>
<keyword evidence="3" id="KW-1185">Reference proteome</keyword>
<dbReference type="EMBL" id="JACGCI010000210">
    <property type="protein sequence ID" value="KAF6741946.1"/>
    <property type="molecule type" value="Genomic_DNA"/>
</dbReference>
<keyword evidence="1" id="KW-1133">Transmembrane helix</keyword>
<evidence type="ECO:0000313" key="2">
    <source>
        <dbReference type="EMBL" id="KAF6741946.1"/>
    </source>
</evidence>
<keyword evidence="1" id="KW-0472">Membrane</keyword>
<dbReference type="AlphaFoldDB" id="A0A8H6H9Y0"/>
<evidence type="ECO:0000313" key="3">
    <source>
        <dbReference type="Proteomes" id="UP000521943"/>
    </source>
</evidence>
<dbReference type="Proteomes" id="UP000521943">
    <property type="component" value="Unassembled WGS sequence"/>
</dbReference>